<evidence type="ECO:0000256" key="7">
    <source>
        <dbReference type="SAM" id="SignalP"/>
    </source>
</evidence>
<feature type="compositionally biased region" description="Basic and acidic residues" evidence="6">
    <location>
        <begin position="1050"/>
        <end position="1061"/>
    </location>
</feature>
<feature type="region of interest" description="Disordered" evidence="6">
    <location>
        <begin position="1094"/>
        <end position="1161"/>
    </location>
</feature>
<feature type="compositionally biased region" description="Low complexity" evidence="6">
    <location>
        <begin position="704"/>
        <end position="733"/>
    </location>
</feature>
<reference evidence="9 10" key="1">
    <citation type="submission" date="2024-01" db="EMBL/GenBank/DDBJ databases">
        <title>The genome of the rayed Mediterranean limpet Patella caerulea (Linnaeus, 1758).</title>
        <authorList>
            <person name="Anh-Thu Weber A."/>
            <person name="Halstead-Nussloch G."/>
        </authorList>
    </citation>
    <scope>NUCLEOTIDE SEQUENCE [LARGE SCALE GENOMIC DNA]</scope>
    <source>
        <strain evidence="9">AATW-2023a</strain>
        <tissue evidence="9">Whole specimen</tissue>
    </source>
</reference>
<dbReference type="SMART" id="SM00494">
    <property type="entry name" value="ChtBD2"/>
    <property type="match status" value="2"/>
</dbReference>
<evidence type="ECO:0000313" key="10">
    <source>
        <dbReference type="Proteomes" id="UP001347796"/>
    </source>
</evidence>
<feature type="region of interest" description="Disordered" evidence="6">
    <location>
        <begin position="365"/>
        <end position="403"/>
    </location>
</feature>
<feature type="compositionally biased region" description="Polar residues" evidence="6">
    <location>
        <begin position="685"/>
        <end position="699"/>
    </location>
</feature>
<evidence type="ECO:0000256" key="5">
    <source>
        <dbReference type="ARBA" id="ARBA00023180"/>
    </source>
</evidence>
<feature type="compositionally biased region" description="Polar residues" evidence="6">
    <location>
        <begin position="946"/>
        <end position="955"/>
    </location>
</feature>
<evidence type="ECO:0000256" key="3">
    <source>
        <dbReference type="ARBA" id="ARBA00022737"/>
    </source>
</evidence>
<dbReference type="InterPro" id="IPR036508">
    <property type="entry name" value="Chitin-bd_dom_sf"/>
</dbReference>
<feature type="region of interest" description="Disordered" evidence="6">
    <location>
        <begin position="107"/>
        <end position="154"/>
    </location>
</feature>
<name>A0AAN8JGY5_PATCE</name>
<dbReference type="Pfam" id="PF01607">
    <property type="entry name" value="CBM_14"/>
    <property type="match status" value="2"/>
</dbReference>
<feature type="region of interest" description="Disordered" evidence="6">
    <location>
        <begin position="887"/>
        <end position="920"/>
    </location>
</feature>
<keyword evidence="3" id="KW-0677">Repeat</keyword>
<feature type="compositionally biased region" description="Low complexity" evidence="6">
    <location>
        <begin position="184"/>
        <end position="197"/>
    </location>
</feature>
<feature type="compositionally biased region" description="Basic and acidic residues" evidence="6">
    <location>
        <begin position="1103"/>
        <end position="1117"/>
    </location>
</feature>
<dbReference type="GO" id="GO:0005576">
    <property type="term" value="C:extracellular region"/>
    <property type="evidence" value="ECO:0007669"/>
    <property type="project" value="InterPro"/>
</dbReference>
<dbReference type="SUPFAM" id="SSF57625">
    <property type="entry name" value="Invertebrate chitin-binding proteins"/>
    <property type="match status" value="2"/>
</dbReference>
<feature type="compositionally biased region" description="Low complexity" evidence="6">
    <location>
        <begin position="1198"/>
        <end position="1234"/>
    </location>
</feature>
<feature type="domain" description="Chitin-binding type-2" evidence="8">
    <location>
        <begin position="250"/>
        <end position="305"/>
    </location>
</feature>
<feature type="compositionally biased region" description="Polar residues" evidence="6">
    <location>
        <begin position="1118"/>
        <end position="1145"/>
    </location>
</feature>
<dbReference type="Gene3D" id="2.170.140.10">
    <property type="entry name" value="Chitin binding domain"/>
    <property type="match status" value="2"/>
</dbReference>
<dbReference type="Proteomes" id="UP001347796">
    <property type="component" value="Unassembled WGS sequence"/>
</dbReference>
<feature type="region of interest" description="Disordered" evidence="6">
    <location>
        <begin position="1035"/>
        <end position="1074"/>
    </location>
</feature>
<evidence type="ECO:0000313" key="9">
    <source>
        <dbReference type="EMBL" id="KAK6177322.1"/>
    </source>
</evidence>
<dbReference type="GO" id="GO:0008061">
    <property type="term" value="F:chitin binding"/>
    <property type="evidence" value="ECO:0007669"/>
    <property type="project" value="UniProtKB-KW"/>
</dbReference>
<feature type="compositionally biased region" description="Basic residues" evidence="6">
    <location>
        <begin position="114"/>
        <end position="126"/>
    </location>
</feature>
<evidence type="ECO:0000259" key="8">
    <source>
        <dbReference type="PROSITE" id="PS50940"/>
    </source>
</evidence>
<protein>
    <recommendedName>
        <fullName evidence="8">Chitin-binding type-2 domain-containing protein</fullName>
    </recommendedName>
</protein>
<feature type="region of interest" description="Disordered" evidence="6">
    <location>
        <begin position="184"/>
        <end position="210"/>
    </location>
</feature>
<accession>A0AAN8JGY5</accession>
<feature type="region of interest" description="Disordered" evidence="6">
    <location>
        <begin position="937"/>
        <end position="962"/>
    </location>
</feature>
<feature type="compositionally biased region" description="Low complexity" evidence="6">
    <location>
        <begin position="365"/>
        <end position="396"/>
    </location>
</feature>
<feature type="chain" id="PRO_5043054365" description="Chitin-binding type-2 domain-containing protein" evidence="7">
    <location>
        <begin position="27"/>
        <end position="1350"/>
    </location>
</feature>
<evidence type="ECO:0000256" key="2">
    <source>
        <dbReference type="ARBA" id="ARBA00022729"/>
    </source>
</evidence>
<keyword evidence="10" id="KW-1185">Reference proteome</keyword>
<dbReference type="PROSITE" id="PS50940">
    <property type="entry name" value="CHIT_BIND_II"/>
    <property type="match status" value="2"/>
</dbReference>
<gene>
    <name evidence="9" type="ORF">SNE40_015446</name>
</gene>
<proteinExistence type="predicted"/>
<organism evidence="9 10">
    <name type="scientific">Patella caerulea</name>
    <name type="common">Rayed Mediterranean limpet</name>
    <dbReference type="NCBI Taxonomy" id="87958"/>
    <lineage>
        <taxon>Eukaryota</taxon>
        <taxon>Metazoa</taxon>
        <taxon>Spiralia</taxon>
        <taxon>Lophotrochozoa</taxon>
        <taxon>Mollusca</taxon>
        <taxon>Gastropoda</taxon>
        <taxon>Patellogastropoda</taxon>
        <taxon>Patelloidea</taxon>
        <taxon>Patellidae</taxon>
        <taxon>Patella</taxon>
    </lineage>
</organism>
<evidence type="ECO:0000256" key="4">
    <source>
        <dbReference type="ARBA" id="ARBA00023157"/>
    </source>
</evidence>
<feature type="region of interest" description="Disordered" evidence="6">
    <location>
        <begin position="1194"/>
        <end position="1251"/>
    </location>
</feature>
<feature type="region of interest" description="Disordered" evidence="6">
    <location>
        <begin position="815"/>
        <end position="841"/>
    </location>
</feature>
<feature type="compositionally biased region" description="Basic and acidic residues" evidence="6">
    <location>
        <begin position="815"/>
        <end position="829"/>
    </location>
</feature>
<feature type="compositionally biased region" description="Low complexity" evidence="6">
    <location>
        <begin position="618"/>
        <end position="636"/>
    </location>
</feature>
<evidence type="ECO:0000256" key="6">
    <source>
        <dbReference type="SAM" id="MobiDB-lite"/>
    </source>
</evidence>
<feature type="compositionally biased region" description="Polar residues" evidence="6">
    <location>
        <begin position="597"/>
        <end position="617"/>
    </location>
</feature>
<dbReference type="EMBL" id="JAZGQO010000010">
    <property type="protein sequence ID" value="KAK6177322.1"/>
    <property type="molecule type" value="Genomic_DNA"/>
</dbReference>
<keyword evidence="4" id="KW-1015">Disulfide bond</keyword>
<sequence>MDTLNMRCIVLLVACSCLLKVSVVSAFECPTVRNQLLIADPDDCRKYYHCLSGGRVFVKSCPKDLVFDPKQKVCVWDSTTSCLTANQQRDIENYVENTIDHLPKTQNQKPVVRTTKRVPRTRRTTTKRPTTTTKRPTTTSTRGTTTEESPDLLSFDESIKIHENEMLNGGDYPDMAFDLNDSLETNSTEESNSTSLESDIEEIQSGDSATKQISTQEDEALDNYSGFLFFPNSRIVKRAAGVRPATFAYKIACPNAFAYVVEPDNCDTFYHCNNWKPFLKRCPPGLFFDSTNLVCNWPHNVNCFDGKRANTYFAFNQMRLQKFRKEPVMVDQETPEGERYKAKPSINRKPLEKYSKKSVKLTAKTTRKISTTTERSTPKTTLKDLTTTTVPEVSTETPDHTTEKKPVPIFVQRNSQKKTPLKVTKKITTPATTDAPTARTTRMNRYKGHRNNKQNMFLFSNNNRHKSTQDTTFSEARSSVRPTLRSKVNPQYTMRYSNIYEDSPRMNPFTRPSFEKLEALRSKNIQLNKSKPSIILVDNTPTFADDYKTTVSKDTKDKYGKVYNTQKFRTSSSRTSSSKPQTSSYVSFRTSTLDYTATSPTEDKTATSFKASSIKPDTTTTRPAKSTSTEKSTTDFTSTDTLATHVKAVQYANKPINITKNMKIEQALSHLEPSKHIPNSVKAKASTTESIEATDVSTTEDSKSVSFFTSTDKTTTDNSSVTNSTNQTSNSFVSTSPMSTDFLATDNTTDATNVTTNATDSIELSNETLSELNTTLDSVNGTLDFNETLSVNVTSFRANLEDLMDTYHANFDKAGTKSEDKDDDNKHSFDAGTNDTYEHQAEDDVPVSFTARTNTDRSAMMVQGEQGVKEEVQIEKFMIKMLNSAFNPKQNKHDDSDLTENDNMVDGDLNDTPTDNDRGFKQKSGKWVLFGNVDKKETRKKDKSNKTSLRLTSTDTVEDTSDGESVIEEDLIAAKNHEMFIEDSNINSIDNVESSGDVDNFHNSIMIDNTDSETKMVEYISTDEEKHENLRNRNFFDAPLPNLSNSNETHQNDTNDTDSKNAKPNTVVNKKPDVDAKTNVTETVVITIKKVNKNQTNDPSIDTSKDPKPESTTKPEVENSTDSDSGSTENIKTSPDTTTMGSTSPPIVESENSTQNSSSEGVVLTIEESVNGTELIMNDEAPVPVTLKIVKIDKSTTEESLTTTDSAQSESTTESSESMTDGLESSVSTKGSSSEATTVVPSDGGTNDTAKTVTVKTTANVTAGAVAKNATDTIQSKATMRSVKSVKGRDGTDSEVKLVEDKTDLSGDTPGDDKKSFISLSDLIKWYLRHWKNYSQWKGKVEEGITTKAS</sequence>
<keyword evidence="2 7" id="KW-0732">Signal</keyword>
<feature type="region of interest" description="Disordered" evidence="6">
    <location>
        <begin position="597"/>
        <end position="636"/>
    </location>
</feature>
<dbReference type="InterPro" id="IPR002557">
    <property type="entry name" value="Chitin-bd_dom"/>
</dbReference>
<dbReference type="PANTHER" id="PTHR23301">
    <property type="entry name" value="CHITIN BINDING PERITROPHIN-A"/>
    <property type="match status" value="1"/>
</dbReference>
<feature type="compositionally biased region" description="Acidic residues" evidence="6">
    <location>
        <begin position="897"/>
        <end position="909"/>
    </location>
</feature>
<keyword evidence="5" id="KW-0325">Glycoprotein</keyword>
<evidence type="ECO:0000256" key="1">
    <source>
        <dbReference type="ARBA" id="ARBA00022669"/>
    </source>
</evidence>
<dbReference type="InterPro" id="IPR051940">
    <property type="entry name" value="Chitin_bind-dev_reg"/>
</dbReference>
<comment type="caution">
    <text evidence="9">The sequence shown here is derived from an EMBL/GenBank/DDBJ whole genome shotgun (WGS) entry which is preliminary data.</text>
</comment>
<keyword evidence="1" id="KW-0147">Chitin-binding</keyword>
<feature type="compositionally biased region" description="Low complexity" evidence="6">
    <location>
        <begin position="127"/>
        <end position="146"/>
    </location>
</feature>
<feature type="domain" description="Chitin-binding type-2" evidence="8">
    <location>
        <begin position="26"/>
        <end position="84"/>
    </location>
</feature>
<dbReference type="PANTHER" id="PTHR23301:SF0">
    <property type="entry name" value="CHITIN-BINDING TYPE-2 DOMAIN-CONTAINING PROTEIN-RELATED"/>
    <property type="match status" value="1"/>
</dbReference>
<feature type="compositionally biased region" description="Low complexity" evidence="6">
    <location>
        <begin position="1149"/>
        <end position="1160"/>
    </location>
</feature>
<feature type="region of interest" description="Disordered" evidence="6">
    <location>
        <begin position="679"/>
        <end position="733"/>
    </location>
</feature>
<feature type="signal peptide" evidence="7">
    <location>
        <begin position="1"/>
        <end position="26"/>
    </location>
</feature>